<evidence type="ECO:0000313" key="2">
    <source>
        <dbReference type="Proteomes" id="UP000015104"/>
    </source>
</evidence>
<organism evidence="1 2">
    <name type="scientific">Tetranychus urticae</name>
    <name type="common">Two-spotted spider mite</name>
    <dbReference type="NCBI Taxonomy" id="32264"/>
    <lineage>
        <taxon>Eukaryota</taxon>
        <taxon>Metazoa</taxon>
        <taxon>Ecdysozoa</taxon>
        <taxon>Arthropoda</taxon>
        <taxon>Chelicerata</taxon>
        <taxon>Arachnida</taxon>
        <taxon>Acari</taxon>
        <taxon>Acariformes</taxon>
        <taxon>Trombidiformes</taxon>
        <taxon>Prostigmata</taxon>
        <taxon>Eleutherengona</taxon>
        <taxon>Raphignathae</taxon>
        <taxon>Tetranychoidea</taxon>
        <taxon>Tetranychidae</taxon>
        <taxon>Tetranychus</taxon>
    </lineage>
</organism>
<dbReference type="EMBL" id="CAEY01000440">
    <property type="status" value="NOT_ANNOTATED_CDS"/>
    <property type="molecule type" value="Genomic_DNA"/>
</dbReference>
<protein>
    <submittedName>
        <fullName evidence="1">Uncharacterized protein</fullName>
    </submittedName>
</protein>
<keyword evidence="2" id="KW-1185">Reference proteome</keyword>
<dbReference type="HOGENOM" id="CLU_3406743_0_0_1"/>
<proteinExistence type="predicted"/>
<accession>T1JQQ4</accession>
<dbReference type="EnsemblMetazoa" id="tetur01g04090.1">
    <property type="protein sequence ID" value="tetur01g04090.1"/>
    <property type="gene ID" value="tetur01g04090"/>
</dbReference>
<name>T1JQQ4_TETUR</name>
<reference evidence="1" key="2">
    <citation type="submission" date="2015-06" db="UniProtKB">
        <authorList>
            <consortium name="EnsemblMetazoa"/>
        </authorList>
    </citation>
    <scope>IDENTIFICATION</scope>
</reference>
<sequence>MFLDLIEGFGQFDNLASKLKRLKAINQPIN</sequence>
<evidence type="ECO:0000313" key="1">
    <source>
        <dbReference type="EnsemblMetazoa" id="tetur01g04090.1"/>
    </source>
</evidence>
<dbReference type="AlphaFoldDB" id="T1JQQ4"/>
<reference evidence="2" key="1">
    <citation type="submission" date="2011-08" db="EMBL/GenBank/DDBJ databases">
        <authorList>
            <person name="Rombauts S."/>
        </authorList>
    </citation>
    <scope>NUCLEOTIDE SEQUENCE</scope>
    <source>
        <strain evidence="2">London</strain>
    </source>
</reference>
<dbReference type="Proteomes" id="UP000015104">
    <property type="component" value="Unassembled WGS sequence"/>
</dbReference>